<accession>A0ABX2SA62</accession>
<protein>
    <recommendedName>
        <fullName evidence="3">N-acetylmuramoyl-L-alanine amidase</fullName>
    </recommendedName>
</protein>
<dbReference type="Proteomes" id="UP000533017">
    <property type="component" value="Unassembled WGS sequence"/>
</dbReference>
<dbReference type="EMBL" id="JACBZA010000001">
    <property type="protein sequence ID" value="NYH85335.1"/>
    <property type="molecule type" value="Genomic_DNA"/>
</dbReference>
<evidence type="ECO:0000313" key="2">
    <source>
        <dbReference type="Proteomes" id="UP000533017"/>
    </source>
</evidence>
<dbReference type="RefSeq" id="WP_139239160.1">
    <property type="nucleotide sequence ID" value="NZ_FOOI01000018.1"/>
</dbReference>
<organism evidence="1 2">
    <name type="scientific">Actinopolymorpha cephalotaxi</name>
    <dbReference type="NCBI Taxonomy" id="504797"/>
    <lineage>
        <taxon>Bacteria</taxon>
        <taxon>Bacillati</taxon>
        <taxon>Actinomycetota</taxon>
        <taxon>Actinomycetes</taxon>
        <taxon>Propionibacteriales</taxon>
        <taxon>Actinopolymorphaceae</taxon>
        <taxon>Actinopolymorpha</taxon>
    </lineage>
</organism>
<keyword evidence="2" id="KW-1185">Reference proteome</keyword>
<sequence>MTDAPYDEEKNPTWKLLLHTTEGATYQVARAAYVNGGFSPHVTVGPDPNQVDQVHCWQHVSFAYRATALADDPGGIRTNRDYVLQVEIVGFCDPNWSSSPLYIHNWPLWYQQGVAAVLNDMLTARPIPRVSTVTWVEYPASYGERAPQRLKWKAYDAYSGILGHEHAPENSHGDPGDVSAFLRTYLLT</sequence>
<evidence type="ECO:0000313" key="1">
    <source>
        <dbReference type="EMBL" id="NYH85335.1"/>
    </source>
</evidence>
<name>A0ABX2SA62_9ACTN</name>
<evidence type="ECO:0008006" key="3">
    <source>
        <dbReference type="Google" id="ProtNLM"/>
    </source>
</evidence>
<comment type="caution">
    <text evidence="1">The sequence shown here is derived from an EMBL/GenBank/DDBJ whole genome shotgun (WGS) entry which is preliminary data.</text>
</comment>
<proteinExistence type="predicted"/>
<reference evidence="1 2" key="1">
    <citation type="submission" date="2020-07" db="EMBL/GenBank/DDBJ databases">
        <title>Sequencing the genomes of 1000 actinobacteria strains.</title>
        <authorList>
            <person name="Klenk H.-P."/>
        </authorList>
    </citation>
    <scope>NUCLEOTIDE SEQUENCE [LARGE SCALE GENOMIC DNA]</scope>
    <source>
        <strain evidence="1 2">DSM 45117</strain>
    </source>
</reference>
<gene>
    <name evidence="1" type="ORF">FHR37_004186</name>
</gene>